<reference evidence="1" key="1">
    <citation type="submission" date="2021-05" db="EMBL/GenBank/DDBJ databases">
        <authorList>
            <person name="Alioto T."/>
            <person name="Alioto T."/>
            <person name="Gomez Garrido J."/>
        </authorList>
    </citation>
    <scope>NUCLEOTIDE SEQUENCE</scope>
</reference>
<accession>A0A8D8KM84</accession>
<protein>
    <submittedName>
        <fullName evidence="1">(northern house mosquito) hypothetical protein</fullName>
    </submittedName>
</protein>
<sequence length="128" mass="13766">MGVSLNCRLESCCCWGVSGGDCRCSWLAAEGLDGLLRSSRISASERVFWSFFFLRVLGEGMGETRGLKSMKISFSSCFSSSFSLSDSQVEQDSSEEDLVSSCMSRGWIFGGVMGHDGGGWEGVEKIGG</sequence>
<proteinExistence type="predicted"/>
<name>A0A8D8KM84_CULPI</name>
<evidence type="ECO:0000313" key="1">
    <source>
        <dbReference type="EMBL" id="CAG6591288.1"/>
    </source>
</evidence>
<dbReference type="EMBL" id="HBUE01220297">
    <property type="protein sequence ID" value="CAG6539260.1"/>
    <property type="molecule type" value="Transcribed_RNA"/>
</dbReference>
<dbReference type="AlphaFoldDB" id="A0A8D8KM84"/>
<dbReference type="EMBL" id="HBUE01326906">
    <property type="protein sequence ID" value="CAG6591288.1"/>
    <property type="molecule type" value="Transcribed_RNA"/>
</dbReference>
<organism evidence="1">
    <name type="scientific">Culex pipiens</name>
    <name type="common">House mosquito</name>
    <dbReference type="NCBI Taxonomy" id="7175"/>
    <lineage>
        <taxon>Eukaryota</taxon>
        <taxon>Metazoa</taxon>
        <taxon>Ecdysozoa</taxon>
        <taxon>Arthropoda</taxon>
        <taxon>Hexapoda</taxon>
        <taxon>Insecta</taxon>
        <taxon>Pterygota</taxon>
        <taxon>Neoptera</taxon>
        <taxon>Endopterygota</taxon>
        <taxon>Diptera</taxon>
        <taxon>Nematocera</taxon>
        <taxon>Culicoidea</taxon>
        <taxon>Culicidae</taxon>
        <taxon>Culicinae</taxon>
        <taxon>Culicini</taxon>
        <taxon>Culex</taxon>
        <taxon>Culex</taxon>
    </lineage>
</organism>